<evidence type="ECO:0000313" key="1">
    <source>
        <dbReference type="EMBL" id="NJQ04085.1"/>
    </source>
</evidence>
<accession>A0A7X6CX42</accession>
<keyword evidence="2" id="KW-1185">Reference proteome</keyword>
<dbReference type="EMBL" id="JAAVJD010000001">
    <property type="protein sequence ID" value="NJQ04085.1"/>
    <property type="molecule type" value="Genomic_DNA"/>
</dbReference>
<comment type="caution">
    <text evidence="1">The sequence shown here is derived from an EMBL/GenBank/DDBJ whole genome shotgun (WGS) entry which is preliminary data.</text>
</comment>
<evidence type="ECO:0000313" key="2">
    <source>
        <dbReference type="Proteomes" id="UP000578686"/>
    </source>
</evidence>
<dbReference type="AlphaFoldDB" id="A0A7X6CX42"/>
<dbReference type="RefSeq" id="WP_167967385.1">
    <property type="nucleotide sequence ID" value="NZ_BHZG01000145.1"/>
</dbReference>
<dbReference type="Proteomes" id="UP000578686">
    <property type="component" value="Unassembled WGS sequence"/>
</dbReference>
<gene>
    <name evidence="1" type="ORF">HCN56_00460</name>
</gene>
<proteinExistence type="predicted"/>
<protein>
    <submittedName>
        <fullName evidence="1">Tellurium resistance</fullName>
    </submittedName>
</protein>
<dbReference type="InterPro" id="IPR003325">
    <property type="entry name" value="TerD"/>
</dbReference>
<name>A0A7X6CX42_9ACTN</name>
<sequence>MVSLWDYWRRARTPVARFDASGGSSSYAIELTRRAPRISLSEQGAASGTLRVSLTWRMRANDLMGGKNHRKLNAWRHPLQLFRPAEVVGHTQGMVDVDFDLACLYELNDGSKGVVQALGDLLGDFNGPPYLKLSGDDRFGGGSGEVLYANLDYQEEIKRLLIFVYIYDGTPAFDRADVSVTLDAGNGTHVDIPLTDPSPQARSCAVLLIEHEGGDLVARREVKYVYGFQSEIDRLYGWGMAWGRGSKPSRLRR</sequence>
<organism evidence="1 2">
    <name type="scientific">Streptomyces lonarensis</name>
    <dbReference type="NCBI Taxonomy" id="700599"/>
    <lineage>
        <taxon>Bacteria</taxon>
        <taxon>Bacillati</taxon>
        <taxon>Actinomycetota</taxon>
        <taxon>Actinomycetes</taxon>
        <taxon>Kitasatosporales</taxon>
        <taxon>Streptomycetaceae</taxon>
        <taxon>Streptomyces</taxon>
    </lineage>
</organism>
<reference evidence="1 2" key="1">
    <citation type="submission" date="2020-03" db="EMBL/GenBank/DDBJ databases">
        <title>Draft genome of Streptomyces sp. ventii, isolated from the Axial Seamount in the Pacific Ocean, and resequencing of the two type strains Streptomyces lonarensis strain NCL 716 and Streptomyces bohaiensis strain 11A07.</title>
        <authorList>
            <person name="Loughran R.M."/>
            <person name="Pfannmuller K.M."/>
            <person name="Wasson B.J."/>
            <person name="Deadmond M.C."/>
            <person name="Paddock B.E."/>
            <person name="Koyack M.J."/>
            <person name="Gallegos D.A."/>
            <person name="Mitchell E.A."/>
            <person name="Ushijima B."/>
            <person name="Saw J.H."/>
            <person name="Mcphail K.L."/>
            <person name="Videau P."/>
        </authorList>
    </citation>
    <scope>NUCLEOTIDE SEQUENCE [LARGE SCALE GENOMIC DNA]</scope>
    <source>
        <strain evidence="1 2">NCL716</strain>
    </source>
</reference>
<dbReference type="CDD" id="cd06974">
    <property type="entry name" value="TerD_like"/>
    <property type="match status" value="1"/>
</dbReference>